<dbReference type="EMBL" id="VFPP01000001">
    <property type="protein sequence ID" value="TQM78675.1"/>
    <property type="molecule type" value="Genomic_DNA"/>
</dbReference>
<sequence>MKPEAMIALGELEPLLAAEELDRWADDGRLPGPIRSRARDAALHLRSP</sequence>
<accession>A0A543J771</accession>
<evidence type="ECO:0000313" key="2">
    <source>
        <dbReference type="EMBL" id="TQM78675.1"/>
    </source>
</evidence>
<evidence type="ECO:0000256" key="1">
    <source>
        <dbReference type="SAM" id="MobiDB-lite"/>
    </source>
</evidence>
<organism evidence="2 3">
    <name type="scientific">Saccharothrix saharensis</name>
    <dbReference type="NCBI Taxonomy" id="571190"/>
    <lineage>
        <taxon>Bacteria</taxon>
        <taxon>Bacillati</taxon>
        <taxon>Actinomycetota</taxon>
        <taxon>Actinomycetes</taxon>
        <taxon>Pseudonocardiales</taxon>
        <taxon>Pseudonocardiaceae</taxon>
        <taxon>Saccharothrix</taxon>
    </lineage>
</organism>
<keyword evidence="3" id="KW-1185">Reference proteome</keyword>
<protein>
    <submittedName>
        <fullName evidence="2">Uncharacterized protein</fullName>
    </submittedName>
</protein>
<gene>
    <name evidence="2" type="ORF">FHX81_0951</name>
</gene>
<dbReference type="AlphaFoldDB" id="A0A543J771"/>
<comment type="caution">
    <text evidence="2">The sequence shown here is derived from an EMBL/GenBank/DDBJ whole genome shotgun (WGS) entry which is preliminary data.</text>
</comment>
<reference evidence="2 3" key="1">
    <citation type="submission" date="2019-06" db="EMBL/GenBank/DDBJ databases">
        <title>Sequencing the genomes of 1000 actinobacteria strains.</title>
        <authorList>
            <person name="Klenk H.-P."/>
        </authorList>
    </citation>
    <scope>NUCLEOTIDE SEQUENCE [LARGE SCALE GENOMIC DNA]</scope>
    <source>
        <strain evidence="2 3">DSM 45456</strain>
    </source>
</reference>
<feature type="compositionally biased region" description="Basic and acidic residues" evidence="1">
    <location>
        <begin position="37"/>
        <end position="48"/>
    </location>
</feature>
<name>A0A543J771_9PSEU</name>
<evidence type="ECO:0000313" key="3">
    <source>
        <dbReference type="Proteomes" id="UP000316628"/>
    </source>
</evidence>
<dbReference type="Proteomes" id="UP000316628">
    <property type="component" value="Unassembled WGS sequence"/>
</dbReference>
<proteinExistence type="predicted"/>
<feature type="region of interest" description="Disordered" evidence="1">
    <location>
        <begin position="26"/>
        <end position="48"/>
    </location>
</feature>